<accession>A0A2V1E0Q3</accession>
<organism evidence="3 4">
    <name type="scientific">Periconia macrospinosa</name>
    <dbReference type="NCBI Taxonomy" id="97972"/>
    <lineage>
        <taxon>Eukaryota</taxon>
        <taxon>Fungi</taxon>
        <taxon>Dikarya</taxon>
        <taxon>Ascomycota</taxon>
        <taxon>Pezizomycotina</taxon>
        <taxon>Dothideomycetes</taxon>
        <taxon>Pleosporomycetidae</taxon>
        <taxon>Pleosporales</taxon>
        <taxon>Massarineae</taxon>
        <taxon>Periconiaceae</taxon>
        <taxon>Periconia</taxon>
    </lineage>
</organism>
<dbReference type="GO" id="GO:0016838">
    <property type="term" value="F:carbon-oxygen lyase activity, acting on phosphates"/>
    <property type="evidence" value="ECO:0007669"/>
    <property type="project" value="InterPro"/>
</dbReference>
<keyword evidence="4" id="KW-1185">Reference proteome</keyword>
<dbReference type="InterPro" id="IPR024652">
    <property type="entry name" value="Trichodiene_synth"/>
</dbReference>
<dbReference type="SUPFAM" id="SSF48576">
    <property type="entry name" value="Terpenoid synthases"/>
    <property type="match status" value="1"/>
</dbReference>
<dbReference type="SFLD" id="SFLDG01021">
    <property type="entry name" value="Trichodiene_Synthase_Like"/>
    <property type="match status" value="1"/>
</dbReference>
<dbReference type="STRING" id="97972.A0A2V1E0Q3"/>
<keyword evidence="2" id="KW-0456">Lyase</keyword>
<dbReference type="AlphaFoldDB" id="A0A2V1E0Q3"/>
<dbReference type="EMBL" id="KZ805334">
    <property type="protein sequence ID" value="PVI03214.1"/>
    <property type="molecule type" value="Genomic_DNA"/>
</dbReference>
<name>A0A2V1E0Q3_9PLEO</name>
<dbReference type="InterPro" id="IPR008949">
    <property type="entry name" value="Isoprenoid_synthase_dom_sf"/>
</dbReference>
<evidence type="ECO:0000256" key="1">
    <source>
        <dbReference type="ARBA" id="ARBA00007946"/>
    </source>
</evidence>
<evidence type="ECO:0000313" key="4">
    <source>
        <dbReference type="Proteomes" id="UP000244855"/>
    </source>
</evidence>
<dbReference type="Proteomes" id="UP000244855">
    <property type="component" value="Unassembled WGS sequence"/>
</dbReference>
<protein>
    <submittedName>
        <fullName evidence="3">Terpenoid synthase</fullName>
    </submittedName>
</protein>
<evidence type="ECO:0000313" key="3">
    <source>
        <dbReference type="EMBL" id="PVI03214.1"/>
    </source>
</evidence>
<dbReference type="Gene3D" id="1.10.600.10">
    <property type="entry name" value="Farnesyl Diphosphate Synthase"/>
    <property type="match status" value="1"/>
</dbReference>
<proteinExistence type="inferred from homology"/>
<dbReference type="SFLD" id="SFLDS00005">
    <property type="entry name" value="Isoprenoid_Synthase_Type_I"/>
    <property type="match status" value="1"/>
</dbReference>
<dbReference type="Pfam" id="PF06330">
    <property type="entry name" value="TRI5"/>
    <property type="match status" value="1"/>
</dbReference>
<dbReference type="OrthoDB" id="2998174at2759"/>
<comment type="similarity">
    <text evidence="1">Belongs to the trichodiene synthase family.</text>
</comment>
<sequence>MDFFSSETITKTEYDEIISQFLHDMDFKMPSHEPDPAIQARALQHFSIQPNWPPHLKEKALLATAYIAPGVALCSPSAPFETRLMYGIHASYVLFIDDISHDLGTALNEFEPRLVAGQEQKSPILQSFVNFQLSNRKHLGAYGASINTKSTIEFINGLILEQMYDGKVTAPRGVLSFPRYLREKTGFSEPYAHFVFPEALFPEKKYLPVYLPILQALTDFINYTNDITSFYKESIVGCERFNYIYNIASTRGLSIGEALKLVCDDVVANVQVIRRVLMGHPEMLKVAEEFFQEYVAFHLRQPRYMMANSEGVRKR</sequence>
<reference evidence="3 4" key="1">
    <citation type="journal article" date="2018" name="Sci. Rep.">
        <title>Comparative genomics provides insights into the lifestyle and reveals functional heterogeneity of dark septate endophytic fungi.</title>
        <authorList>
            <person name="Knapp D.G."/>
            <person name="Nemeth J.B."/>
            <person name="Barry K."/>
            <person name="Hainaut M."/>
            <person name="Henrissat B."/>
            <person name="Johnson J."/>
            <person name="Kuo A."/>
            <person name="Lim J.H.P."/>
            <person name="Lipzen A."/>
            <person name="Nolan M."/>
            <person name="Ohm R.A."/>
            <person name="Tamas L."/>
            <person name="Grigoriev I.V."/>
            <person name="Spatafora J.W."/>
            <person name="Nagy L.G."/>
            <person name="Kovacs G.M."/>
        </authorList>
    </citation>
    <scope>NUCLEOTIDE SEQUENCE [LARGE SCALE GENOMIC DNA]</scope>
    <source>
        <strain evidence="3 4">DSE2036</strain>
    </source>
</reference>
<gene>
    <name evidence="3" type="ORF">DM02DRAFT_698550</name>
</gene>
<evidence type="ECO:0000256" key="2">
    <source>
        <dbReference type="ARBA" id="ARBA00023239"/>
    </source>
</evidence>